<dbReference type="Proteomes" id="UP000276899">
    <property type="component" value="Chromosome"/>
</dbReference>
<feature type="region of interest" description="Disordered" evidence="3">
    <location>
        <begin position="432"/>
        <end position="453"/>
    </location>
</feature>
<dbReference type="InterPro" id="IPR036034">
    <property type="entry name" value="PDZ_sf"/>
</dbReference>
<reference evidence="6 7" key="1">
    <citation type="submission" date="2018-12" db="EMBL/GenBank/DDBJ databases">
        <authorList>
            <consortium name="Pathogen Informatics"/>
        </authorList>
    </citation>
    <scope>NUCLEOTIDE SEQUENCE [LARGE SCALE GENOMIC DNA]</scope>
    <source>
        <strain evidence="6 7">NCTC11923</strain>
    </source>
</reference>
<dbReference type="AlphaFoldDB" id="A0A448KG72"/>
<organism evidence="6 7">
    <name type="scientific">Actinomyces slackii</name>
    <dbReference type="NCBI Taxonomy" id="52774"/>
    <lineage>
        <taxon>Bacteria</taxon>
        <taxon>Bacillati</taxon>
        <taxon>Actinomycetota</taxon>
        <taxon>Actinomycetes</taxon>
        <taxon>Actinomycetales</taxon>
        <taxon>Actinomycetaceae</taxon>
        <taxon>Actinomyces</taxon>
    </lineage>
</organism>
<evidence type="ECO:0000256" key="2">
    <source>
        <dbReference type="ARBA" id="ARBA00022801"/>
    </source>
</evidence>
<keyword evidence="4" id="KW-0812">Transmembrane</keyword>
<keyword evidence="4" id="KW-0472">Membrane</keyword>
<keyword evidence="7" id="KW-1185">Reference proteome</keyword>
<dbReference type="GO" id="GO:0006508">
    <property type="term" value="P:proteolysis"/>
    <property type="evidence" value="ECO:0007669"/>
    <property type="project" value="UniProtKB-KW"/>
</dbReference>
<dbReference type="RefSeq" id="WP_084500521.1">
    <property type="nucleotide sequence ID" value="NZ_CBCRWE010000122.1"/>
</dbReference>
<dbReference type="SUPFAM" id="SSF50156">
    <property type="entry name" value="PDZ domain-like"/>
    <property type="match status" value="1"/>
</dbReference>
<dbReference type="SMART" id="SM00228">
    <property type="entry name" value="PDZ"/>
    <property type="match status" value="1"/>
</dbReference>
<dbReference type="Gene3D" id="2.30.42.10">
    <property type="match status" value="1"/>
</dbReference>
<dbReference type="InterPro" id="IPR001478">
    <property type="entry name" value="PDZ"/>
</dbReference>
<sequence>MSAHDPSAQSGGGNDPQGQAPSHGQAYEQGHQSDPTQVHHGAEASTTSTTSTLPPSYPPGAPTTSGHTYTEVPPTPAGYDFSRASSRPAPVSAAAPSSASASGQEAAYSAFSASAPGAGQPYPGAPQSYAQAAGYGGEAKRDKRRGPGWLALILSTVLAALLGTGGAVAAIKATDGQPSAGQEPTAQSTALATGDTTRTVNSQGQTPNWEEVTNAVGNSVVAITVSNGEKQGVGSGVIYDNKGHILTNDHVVGGASEMYVSLADGRLFEAKLTGTDPATDLAVIQLVDAPDNLTVAQMGDSSSLVTGQDVMAIGNPLGLSSTVTTGIISSLDRPVVNKKDQESGTDAVYTNAIQIDAAVNPGNSGGPLFDEKGHVIGITSSIASTSEDAGSIGIGFAIPVNLATKIAKQLIDKGSATHAYLGVGLDNGLGEADGETRSGAKVTSVESGSPADKAGLKKDDIIVAIDGKTTAQAAALTGFVRQYSAGDTVTLTVFRGKEKLEVETTLVERPDPNS</sequence>
<dbReference type="InterPro" id="IPR009003">
    <property type="entry name" value="Peptidase_S1_PA"/>
</dbReference>
<keyword evidence="4" id="KW-1133">Transmembrane helix</keyword>
<dbReference type="GO" id="GO:0004252">
    <property type="term" value="F:serine-type endopeptidase activity"/>
    <property type="evidence" value="ECO:0007669"/>
    <property type="project" value="InterPro"/>
</dbReference>
<feature type="compositionally biased region" description="Low complexity" evidence="3">
    <location>
        <begin position="82"/>
        <end position="97"/>
    </location>
</feature>
<evidence type="ECO:0000256" key="4">
    <source>
        <dbReference type="SAM" id="Phobius"/>
    </source>
</evidence>
<dbReference type="CDD" id="cd06779">
    <property type="entry name" value="cpPDZ_Deg_HtrA-like"/>
    <property type="match status" value="1"/>
</dbReference>
<dbReference type="InterPro" id="IPR001940">
    <property type="entry name" value="Peptidase_S1C"/>
</dbReference>
<dbReference type="Gene3D" id="2.40.10.120">
    <property type="match status" value="1"/>
</dbReference>
<dbReference type="SUPFAM" id="SSF50494">
    <property type="entry name" value="Trypsin-like serine proteases"/>
    <property type="match status" value="1"/>
</dbReference>
<dbReference type="KEGG" id="asla:NCTC11923_02638"/>
<name>A0A448KG72_9ACTO</name>
<evidence type="ECO:0000256" key="3">
    <source>
        <dbReference type="SAM" id="MobiDB-lite"/>
    </source>
</evidence>
<proteinExistence type="predicted"/>
<keyword evidence="2" id="KW-0378">Hydrolase</keyword>
<feature type="region of interest" description="Disordered" evidence="3">
    <location>
        <begin position="176"/>
        <end position="205"/>
    </location>
</feature>
<evidence type="ECO:0000259" key="5">
    <source>
        <dbReference type="PROSITE" id="PS50106"/>
    </source>
</evidence>
<gene>
    <name evidence="6" type="primary">hhoA</name>
    <name evidence="6" type="ORF">NCTC11923_02638</name>
</gene>
<dbReference type="PROSITE" id="PS50106">
    <property type="entry name" value="PDZ"/>
    <property type="match status" value="1"/>
</dbReference>
<evidence type="ECO:0000313" key="7">
    <source>
        <dbReference type="Proteomes" id="UP000276899"/>
    </source>
</evidence>
<feature type="domain" description="PDZ" evidence="5">
    <location>
        <begin position="405"/>
        <end position="497"/>
    </location>
</feature>
<feature type="region of interest" description="Disordered" evidence="3">
    <location>
        <begin position="1"/>
        <end position="97"/>
    </location>
</feature>
<dbReference type="PRINTS" id="PR00834">
    <property type="entry name" value="PROTEASES2C"/>
</dbReference>
<dbReference type="PANTHER" id="PTHR43343">
    <property type="entry name" value="PEPTIDASE S12"/>
    <property type="match status" value="1"/>
</dbReference>
<accession>A0A448KG72</accession>
<feature type="compositionally biased region" description="Low complexity" evidence="3">
    <location>
        <begin position="45"/>
        <end position="54"/>
    </location>
</feature>
<feature type="transmembrane region" description="Helical" evidence="4">
    <location>
        <begin position="149"/>
        <end position="171"/>
    </location>
</feature>
<dbReference type="STRING" id="1278298.GCA_000428685_00822"/>
<dbReference type="PANTHER" id="PTHR43343:SF3">
    <property type="entry name" value="PROTEASE DO-LIKE 8, CHLOROPLASTIC"/>
    <property type="match status" value="1"/>
</dbReference>
<keyword evidence="1 6" id="KW-0645">Protease</keyword>
<dbReference type="EMBL" id="LR134363">
    <property type="protein sequence ID" value="VEG75957.1"/>
    <property type="molecule type" value="Genomic_DNA"/>
</dbReference>
<protein>
    <submittedName>
        <fullName evidence="6">Serine protease HhoA</fullName>
    </submittedName>
</protein>
<evidence type="ECO:0000256" key="1">
    <source>
        <dbReference type="ARBA" id="ARBA00022670"/>
    </source>
</evidence>
<dbReference type="Pfam" id="PF13180">
    <property type="entry name" value="PDZ_2"/>
    <property type="match status" value="1"/>
</dbReference>
<dbReference type="InterPro" id="IPR051201">
    <property type="entry name" value="Chloro_Bact_Ser_Proteases"/>
</dbReference>
<dbReference type="Pfam" id="PF13365">
    <property type="entry name" value="Trypsin_2"/>
    <property type="match status" value="1"/>
</dbReference>
<evidence type="ECO:0000313" key="6">
    <source>
        <dbReference type="EMBL" id="VEG75957.1"/>
    </source>
</evidence>